<dbReference type="InterPro" id="IPR036291">
    <property type="entry name" value="NAD(P)-bd_dom_sf"/>
</dbReference>
<evidence type="ECO:0000313" key="4">
    <source>
        <dbReference type="Proteomes" id="UP000184383"/>
    </source>
</evidence>
<dbReference type="GeneID" id="63754793"/>
<accession>A0A1L9RSY7</accession>
<gene>
    <name evidence="3" type="ORF">ASPWEDRAFT_68048</name>
</gene>
<evidence type="ECO:0000313" key="3">
    <source>
        <dbReference type="EMBL" id="OJJ37927.1"/>
    </source>
</evidence>
<evidence type="ECO:0000259" key="1">
    <source>
        <dbReference type="Pfam" id="PF01118"/>
    </source>
</evidence>
<dbReference type="GO" id="GO:0051287">
    <property type="term" value="F:NAD binding"/>
    <property type="evidence" value="ECO:0007669"/>
    <property type="project" value="InterPro"/>
</dbReference>
<reference evidence="4" key="1">
    <citation type="journal article" date="2017" name="Genome Biol.">
        <title>Comparative genomics reveals high biological diversity and specific adaptations in the industrially and medically important fungal genus Aspergillus.</title>
        <authorList>
            <person name="de Vries R.P."/>
            <person name="Riley R."/>
            <person name="Wiebenga A."/>
            <person name="Aguilar-Osorio G."/>
            <person name="Amillis S."/>
            <person name="Uchima C.A."/>
            <person name="Anderluh G."/>
            <person name="Asadollahi M."/>
            <person name="Askin M."/>
            <person name="Barry K."/>
            <person name="Battaglia E."/>
            <person name="Bayram O."/>
            <person name="Benocci T."/>
            <person name="Braus-Stromeyer S.A."/>
            <person name="Caldana C."/>
            <person name="Canovas D."/>
            <person name="Cerqueira G.C."/>
            <person name="Chen F."/>
            <person name="Chen W."/>
            <person name="Choi C."/>
            <person name="Clum A."/>
            <person name="Dos Santos R.A."/>
            <person name="Damasio A.R."/>
            <person name="Diallinas G."/>
            <person name="Emri T."/>
            <person name="Fekete E."/>
            <person name="Flipphi M."/>
            <person name="Freyberg S."/>
            <person name="Gallo A."/>
            <person name="Gournas C."/>
            <person name="Habgood R."/>
            <person name="Hainaut M."/>
            <person name="Harispe M.L."/>
            <person name="Henrissat B."/>
            <person name="Hilden K.S."/>
            <person name="Hope R."/>
            <person name="Hossain A."/>
            <person name="Karabika E."/>
            <person name="Karaffa L."/>
            <person name="Karanyi Z."/>
            <person name="Krasevec N."/>
            <person name="Kuo A."/>
            <person name="Kusch H."/>
            <person name="LaButti K."/>
            <person name="Lagendijk E.L."/>
            <person name="Lapidus A."/>
            <person name="Levasseur A."/>
            <person name="Lindquist E."/>
            <person name="Lipzen A."/>
            <person name="Logrieco A.F."/>
            <person name="MacCabe A."/>
            <person name="Maekelae M.R."/>
            <person name="Malavazi I."/>
            <person name="Melin P."/>
            <person name="Meyer V."/>
            <person name="Mielnichuk N."/>
            <person name="Miskei M."/>
            <person name="Molnar A.P."/>
            <person name="Mule G."/>
            <person name="Ngan C.Y."/>
            <person name="Orejas M."/>
            <person name="Orosz E."/>
            <person name="Ouedraogo J.P."/>
            <person name="Overkamp K.M."/>
            <person name="Park H.-S."/>
            <person name="Perrone G."/>
            <person name="Piumi F."/>
            <person name="Punt P.J."/>
            <person name="Ram A.F."/>
            <person name="Ramon A."/>
            <person name="Rauscher S."/>
            <person name="Record E."/>
            <person name="Riano-Pachon D.M."/>
            <person name="Robert V."/>
            <person name="Roehrig J."/>
            <person name="Ruller R."/>
            <person name="Salamov A."/>
            <person name="Salih N.S."/>
            <person name="Samson R.A."/>
            <person name="Sandor E."/>
            <person name="Sanguinetti M."/>
            <person name="Schuetze T."/>
            <person name="Sepcic K."/>
            <person name="Shelest E."/>
            <person name="Sherlock G."/>
            <person name="Sophianopoulou V."/>
            <person name="Squina F.M."/>
            <person name="Sun H."/>
            <person name="Susca A."/>
            <person name="Todd R.B."/>
            <person name="Tsang A."/>
            <person name="Unkles S.E."/>
            <person name="van de Wiele N."/>
            <person name="van Rossen-Uffink D."/>
            <person name="Oliveira J.V."/>
            <person name="Vesth T.C."/>
            <person name="Visser J."/>
            <person name="Yu J.-H."/>
            <person name="Zhou M."/>
            <person name="Andersen M.R."/>
            <person name="Archer D.B."/>
            <person name="Baker S.E."/>
            <person name="Benoit I."/>
            <person name="Brakhage A.A."/>
            <person name="Braus G.H."/>
            <person name="Fischer R."/>
            <person name="Frisvad J.C."/>
            <person name="Goldman G.H."/>
            <person name="Houbraken J."/>
            <person name="Oakley B."/>
            <person name="Pocsi I."/>
            <person name="Scazzocchio C."/>
            <person name="Seiboth B."/>
            <person name="vanKuyk P.A."/>
            <person name="Wortman J."/>
            <person name="Dyer P.S."/>
            <person name="Grigoriev I.V."/>
        </authorList>
    </citation>
    <scope>NUCLEOTIDE SEQUENCE [LARGE SCALE GENOMIC DNA]</scope>
    <source>
        <strain evidence="4">DTO 134E9</strain>
    </source>
</reference>
<dbReference type="Proteomes" id="UP000184383">
    <property type="component" value="Unassembled WGS sequence"/>
</dbReference>
<sequence>MPNIFLTGAIGFVGGEVLYTITNTHPDWDVTCLVRSKAKGEKVSAAHPSASLVYGEQDSIDLLEDEASKADIVIHAAASDEHAPSAKAIVRGLQRRQRGYYINTSGGLSLATESISTGRYGDRFDKVYDDWENGQELLSHPEHTPHRHVDRIVLAAASNSLKTAIIAPAVIYGKGRWPDKKKSFPLFTSFLKHRKVFAVGKGENIWHYIHVQDLGNIYLRLAEAAVNNIPVGWNEEGYYLAENGYYVVREILQLAAKIMYDKGLLDSEDVEHLSADEADKLMPYARIVLGVCSRGVAVRARKLLDWKPCMPSFEDEMGESIDIEAVDIG</sequence>
<evidence type="ECO:0000259" key="2">
    <source>
        <dbReference type="Pfam" id="PF01370"/>
    </source>
</evidence>
<dbReference type="STRING" id="1073089.A0A1L9RSY7"/>
<dbReference type="OrthoDB" id="2130169at2759"/>
<organism evidence="3 4">
    <name type="scientific">Aspergillus wentii DTO 134E9</name>
    <dbReference type="NCBI Taxonomy" id="1073089"/>
    <lineage>
        <taxon>Eukaryota</taxon>
        <taxon>Fungi</taxon>
        <taxon>Dikarya</taxon>
        <taxon>Ascomycota</taxon>
        <taxon>Pezizomycotina</taxon>
        <taxon>Eurotiomycetes</taxon>
        <taxon>Eurotiomycetidae</taxon>
        <taxon>Eurotiales</taxon>
        <taxon>Aspergillaceae</taxon>
        <taxon>Aspergillus</taxon>
        <taxon>Aspergillus subgen. Cremei</taxon>
    </lineage>
</organism>
<name>A0A1L9RSY7_ASPWE</name>
<dbReference type="InterPro" id="IPR000534">
    <property type="entry name" value="Semialdehyde_DH_NAD-bd"/>
</dbReference>
<dbReference type="Pfam" id="PF01118">
    <property type="entry name" value="Semialdhyde_dh"/>
    <property type="match status" value="1"/>
</dbReference>
<dbReference type="GO" id="GO:0004029">
    <property type="term" value="F:aldehyde dehydrogenase (NAD+) activity"/>
    <property type="evidence" value="ECO:0007669"/>
    <property type="project" value="TreeGrafter"/>
</dbReference>
<dbReference type="Pfam" id="PF01370">
    <property type="entry name" value="Epimerase"/>
    <property type="match status" value="1"/>
</dbReference>
<feature type="domain" description="NAD-dependent epimerase/dehydratase" evidence="2">
    <location>
        <begin position="147"/>
        <end position="225"/>
    </location>
</feature>
<keyword evidence="4" id="KW-1185">Reference proteome</keyword>
<dbReference type="GO" id="GO:1901607">
    <property type="term" value="P:alpha-amino acid biosynthetic process"/>
    <property type="evidence" value="ECO:0007669"/>
    <property type="project" value="UniProtKB-ARBA"/>
</dbReference>
<feature type="domain" description="Semialdehyde dehydrogenase NAD-binding" evidence="1">
    <location>
        <begin position="4"/>
        <end position="90"/>
    </location>
</feature>
<dbReference type="InterPro" id="IPR001509">
    <property type="entry name" value="Epimerase_deHydtase"/>
</dbReference>
<dbReference type="VEuPathDB" id="FungiDB:ASPWEDRAFT_68048"/>
<dbReference type="PANTHER" id="PTHR48079">
    <property type="entry name" value="PROTEIN YEEZ"/>
    <property type="match status" value="1"/>
</dbReference>
<proteinExistence type="predicted"/>
<dbReference type="Gene3D" id="3.40.50.720">
    <property type="entry name" value="NAD(P)-binding Rossmann-like Domain"/>
    <property type="match status" value="1"/>
</dbReference>
<dbReference type="PANTHER" id="PTHR48079:SF6">
    <property type="entry name" value="NAD(P)-BINDING DOMAIN-CONTAINING PROTEIN-RELATED"/>
    <property type="match status" value="1"/>
</dbReference>
<dbReference type="SUPFAM" id="SSF51735">
    <property type="entry name" value="NAD(P)-binding Rossmann-fold domains"/>
    <property type="match status" value="1"/>
</dbReference>
<protein>
    <submittedName>
        <fullName evidence="3">Uncharacterized protein</fullName>
    </submittedName>
</protein>
<dbReference type="AlphaFoldDB" id="A0A1L9RSY7"/>
<dbReference type="RefSeq" id="XP_040691603.1">
    <property type="nucleotide sequence ID" value="XM_040838945.1"/>
</dbReference>
<dbReference type="InterPro" id="IPR051783">
    <property type="entry name" value="NAD(P)-dependent_oxidoreduct"/>
</dbReference>
<dbReference type="GO" id="GO:0005737">
    <property type="term" value="C:cytoplasm"/>
    <property type="evidence" value="ECO:0007669"/>
    <property type="project" value="TreeGrafter"/>
</dbReference>
<dbReference type="EMBL" id="KV878211">
    <property type="protein sequence ID" value="OJJ37927.1"/>
    <property type="molecule type" value="Genomic_DNA"/>
</dbReference>